<dbReference type="InterPro" id="IPR028081">
    <property type="entry name" value="Leu-bd"/>
</dbReference>
<comment type="similarity">
    <text evidence="1">Belongs to the leucine-binding protein family.</text>
</comment>
<evidence type="ECO:0000259" key="3">
    <source>
        <dbReference type="Pfam" id="PF13458"/>
    </source>
</evidence>
<feature type="domain" description="Leucine-binding protein" evidence="3">
    <location>
        <begin position="32"/>
        <end position="369"/>
    </location>
</feature>
<dbReference type="PANTHER" id="PTHR30483">
    <property type="entry name" value="LEUCINE-SPECIFIC-BINDING PROTEIN"/>
    <property type="match status" value="1"/>
</dbReference>
<dbReference type="EMBL" id="DTGT01000337">
    <property type="protein sequence ID" value="HGH61700.1"/>
    <property type="molecule type" value="Genomic_DNA"/>
</dbReference>
<dbReference type="PANTHER" id="PTHR30483:SF37">
    <property type="entry name" value="ABC TRANSPORTER SUBSTRATE-BINDING PROTEIN"/>
    <property type="match status" value="1"/>
</dbReference>
<keyword evidence="2" id="KW-0732">Signal</keyword>
<dbReference type="InterPro" id="IPR051010">
    <property type="entry name" value="BCAA_transport"/>
</dbReference>
<gene>
    <name evidence="4" type="ORF">ENV54_10420</name>
</gene>
<organism evidence="4">
    <name type="scientific">Desulfomonile tiedjei</name>
    <dbReference type="NCBI Taxonomy" id="2358"/>
    <lineage>
        <taxon>Bacteria</taxon>
        <taxon>Pseudomonadati</taxon>
        <taxon>Thermodesulfobacteriota</taxon>
        <taxon>Desulfomonilia</taxon>
        <taxon>Desulfomonilales</taxon>
        <taxon>Desulfomonilaceae</taxon>
        <taxon>Desulfomonile</taxon>
    </lineage>
</organism>
<dbReference type="Gene3D" id="3.40.50.2300">
    <property type="match status" value="2"/>
</dbReference>
<dbReference type="SUPFAM" id="SSF53822">
    <property type="entry name" value="Periplasmic binding protein-like I"/>
    <property type="match status" value="1"/>
</dbReference>
<comment type="caution">
    <text evidence="4">The sequence shown here is derived from an EMBL/GenBank/DDBJ whole genome shotgun (WGS) entry which is preliminary data.</text>
</comment>
<protein>
    <recommendedName>
        <fullName evidence="3">Leucine-binding protein domain-containing protein</fullName>
    </recommendedName>
</protein>
<sequence length="408" mass="44946">MKSHGKKLISIGFVLLMVVVAGGGQNVFAADTLKFGFIADVSGIGATFYKSQKAGIDLFIEEINAKGGILGKKLEVIVRDAQLKPDIGANLARELILSEKCDYLIGPTSSAVALAVTKVAKEFKKIIYFHTSNSEALTTTDFQPYMFQVVPNTGIEGRGMALFLSKKPYKKYALIGPDYAYGHDQLDNFKKELAKRKPDAEVVDTVWVKIGESNLSPFIPTLMAKSPDAVYSAFWGGQLSSFLKQAAPYGVLKKAAVSSLFDLDLLRAMGADMPENLTGYARCPFYAVNTPEMKAFVKKYYEKFHEWPADWAIMAYDGLVAATTAMQKANSTDPEEVVKVLGGLKFASLRGERYIRAEDHMANVGIYVGVTHKDPQYKDFLIMKDVVEIPAEQIWLSVDEVKKLQAGK</sequence>
<dbReference type="InterPro" id="IPR028082">
    <property type="entry name" value="Peripla_BP_I"/>
</dbReference>
<name>A0A7C4ASX3_9BACT</name>
<evidence type="ECO:0000256" key="1">
    <source>
        <dbReference type="ARBA" id="ARBA00010062"/>
    </source>
</evidence>
<evidence type="ECO:0000313" key="4">
    <source>
        <dbReference type="EMBL" id="HGH61700.1"/>
    </source>
</evidence>
<proteinExistence type="inferred from homology"/>
<dbReference type="Pfam" id="PF13458">
    <property type="entry name" value="Peripla_BP_6"/>
    <property type="match status" value="1"/>
</dbReference>
<accession>A0A7C4ASX3</accession>
<reference evidence="4" key="1">
    <citation type="journal article" date="2020" name="mSystems">
        <title>Genome- and Community-Level Interaction Insights into Carbon Utilization and Element Cycling Functions of Hydrothermarchaeota in Hydrothermal Sediment.</title>
        <authorList>
            <person name="Zhou Z."/>
            <person name="Liu Y."/>
            <person name="Xu W."/>
            <person name="Pan J."/>
            <person name="Luo Z.H."/>
            <person name="Li M."/>
        </authorList>
    </citation>
    <scope>NUCLEOTIDE SEQUENCE [LARGE SCALE GENOMIC DNA]</scope>
    <source>
        <strain evidence="4">SpSt-769</strain>
    </source>
</reference>
<dbReference type="AlphaFoldDB" id="A0A7C4ASX3"/>
<dbReference type="CDD" id="cd06330">
    <property type="entry name" value="PBP1_As_SBP-like"/>
    <property type="match status" value="1"/>
</dbReference>
<evidence type="ECO:0000256" key="2">
    <source>
        <dbReference type="ARBA" id="ARBA00022729"/>
    </source>
</evidence>